<dbReference type="Pfam" id="PF00249">
    <property type="entry name" value="Myb_DNA-binding"/>
    <property type="match status" value="1"/>
</dbReference>
<dbReference type="STRING" id="3847.A0A0R0J0N8"/>
<keyword evidence="5" id="KW-0539">Nucleus</keyword>
<dbReference type="EMBL" id="CM000840">
    <property type="protein sequence ID" value="KRH48204.1"/>
    <property type="molecule type" value="Genomic_DNA"/>
</dbReference>
<reference evidence="9" key="3">
    <citation type="submission" date="2018-07" db="EMBL/GenBank/DDBJ databases">
        <title>WGS assembly of Glycine max.</title>
        <authorList>
            <person name="Schmutz J."/>
            <person name="Cannon S."/>
            <person name="Schlueter J."/>
            <person name="Ma J."/>
            <person name="Mitros T."/>
            <person name="Nelson W."/>
            <person name="Hyten D."/>
            <person name="Song Q."/>
            <person name="Thelen J."/>
            <person name="Cheng J."/>
            <person name="Xu D."/>
            <person name="Hellsten U."/>
            <person name="May G."/>
            <person name="Yu Y."/>
            <person name="Sakurai T."/>
            <person name="Umezawa T."/>
            <person name="Bhattacharyya M."/>
            <person name="Sandhu D."/>
            <person name="Valliyodan B."/>
            <person name="Lindquist E."/>
            <person name="Peto M."/>
            <person name="Grant D."/>
            <person name="Shu S."/>
            <person name="Goodstein D."/>
            <person name="Barry K."/>
            <person name="Futrell-Griggs M."/>
            <person name="Abernathy B."/>
            <person name="Du J."/>
            <person name="Tian Z."/>
            <person name="Zhu L."/>
            <person name="Gill N."/>
            <person name="Joshi T."/>
            <person name="Libault M."/>
            <person name="Sethuraman A."/>
            <person name="Zhang X."/>
            <person name="Shinozaki K."/>
            <person name="Nguyen H."/>
            <person name="Wing R."/>
            <person name="Cregan P."/>
            <person name="Specht J."/>
            <person name="Grimwood J."/>
            <person name="Rokhsar D."/>
            <person name="Stacey G."/>
            <person name="Shoemaker R."/>
            <person name="Jackson S."/>
        </authorList>
    </citation>
    <scope>NUCLEOTIDE SEQUENCE</scope>
    <source>
        <tissue evidence="9">Callus</tissue>
    </source>
</reference>
<dbReference type="PANTHER" id="PTHR44191:SF62">
    <property type="entry name" value="OS04G0341900 PROTEIN"/>
    <property type="match status" value="1"/>
</dbReference>
<dbReference type="PANTHER" id="PTHR44191">
    <property type="entry name" value="TRANSCRIPTION FACTOR KUA1"/>
    <property type="match status" value="1"/>
</dbReference>
<gene>
    <name evidence="9" type="ORF">GLYMA_07G074500</name>
</gene>
<evidence type="ECO:0000256" key="5">
    <source>
        <dbReference type="ARBA" id="ARBA00023242"/>
    </source>
</evidence>
<dbReference type="GO" id="GO:0005634">
    <property type="term" value="C:nucleus"/>
    <property type="evidence" value="ECO:0007669"/>
    <property type="project" value="UniProtKB-SubCell"/>
</dbReference>
<reference evidence="9 10" key="1">
    <citation type="journal article" date="2010" name="Nature">
        <title>Genome sequence of the palaeopolyploid soybean.</title>
        <authorList>
            <person name="Schmutz J."/>
            <person name="Cannon S.B."/>
            <person name="Schlueter J."/>
            <person name="Ma J."/>
            <person name="Mitros T."/>
            <person name="Nelson W."/>
            <person name="Hyten D.L."/>
            <person name="Song Q."/>
            <person name="Thelen J.J."/>
            <person name="Cheng J."/>
            <person name="Xu D."/>
            <person name="Hellsten U."/>
            <person name="May G.D."/>
            <person name="Yu Y."/>
            <person name="Sakurai T."/>
            <person name="Umezawa T."/>
            <person name="Bhattacharyya M.K."/>
            <person name="Sandhu D."/>
            <person name="Valliyodan B."/>
            <person name="Lindquist E."/>
            <person name="Peto M."/>
            <person name="Grant D."/>
            <person name="Shu S."/>
            <person name="Goodstein D."/>
            <person name="Barry K."/>
            <person name="Futrell-Griggs M."/>
            <person name="Abernathy B."/>
            <person name="Du J."/>
            <person name="Tian Z."/>
            <person name="Zhu L."/>
            <person name="Gill N."/>
            <person name="Joshi T."/>
            <person name="Libault M."/>
            <person name="Sethuraman A."/>
            <person name="Zhang X.-C."/>
            <person name="Shinozaki K."/>
            <person name="Nguyen H.T."/>
            <person name="Wing R.A."/>
            <person name="Cregan P."/>
            <person name="Specht J."/>
            <person name="Grimwood J."/>
            <person name="Rokhsar D."/>
            <person name="Stacey G."/>
            <person name="Shoemaker R.C."/>
            <person name="Jackson S.A."/>
        </authorList>
    </citation>
    <scope>NUCLEOTIDE SEQUENCE [LARGE SCALE GENOMIC DNA]</scope>
    <source>
        <strain evidence="10">cv. Williams 82</strain>
        <tissue evidence="9">Callus</tissue>
    </source>
</reference>
<dbReference type="SMART" id="SM00717">
    <property type="entry name" value="SANT"/>
    <property type="match status" value="1"/>
</dbReference>
<comment type="subcellular location">
    <subcellularLocation>
        <location evidence="1">Nucleus</location>
    </subcellularLocation>
</comment>
<dbReference type="OrthoDB" id="1434370at2759"/>
<organism evidence="9">
    <name type="scientific">Glycine max</name>
    <name type="common">Soybean</name>
    <name type="synonym">Glycine hispida</name>
    <dbReference type="NCBI Taxonomy" id="3847"/>
    <lineage>
        <taxon>Eukaryota</taxon>
        <taxon>Viridiplantae</taxon>
        <taxon>Streptophyta</taxon>
        <taxon>Embryophyta</taxon>
        <taxon>Tracheophyta</taxon>
        <taxon>Spermatophyta</taxon>
        <taxon>Magnoliopsida</taxon>
        <taxon>eudicotyledons</taxon>
        <taxon>Gunneridae</taxon>
        <taxon>Pentapetalae</taxon>
        <taxon>rosids</taxon>
        <taxon>fabids</taxon>
        <taxon>Fabales</taxon>
        <taxon>Fabaceae</taxon>
        <taxon>Papilionoideae</taxon>
        <taxon>50 kb inversion clade</taxon>
        <taxon>NPAAA clade</taxon>
        <taxon>indigoferoid/millettioid clade</taxon>
        <taxon>Phaseoleae</taxon>
        <taxon>Glycine</taxon>
        <taxon>Glycine subgen. Soja</taxon>
    </lineage>
</organism>
<dbReference type="PROSITE" id="PS51293">
    <property type="entry name" value="SANT"/>
    <property type="match status" value="1"/>
</dbReference>
<dbReference type="InterPro" id="IPR017884">
    <property type="entry name" value="SANT_dom"/>
</dbReference>
<dbReference type="CDD" id="cd00167">
    <property type="entry name" value="SANT"/>
    <property type="match status" value="1"/>
</dbReference>
<feature type="compositionally biased region" description="Polar residues" evidence="6">
    <location>
        <begin position="11"/>
        <end position="26"/>
    </location>
</feature>
<feature type="domain" description="SANT" evidence="7">
    <location>
        <begin position="34"/>
        <end position="78"/>
    </location>
</feature>
<dbReference type="SUPFAM" id="SSF46689">
    <property type="entry name" value="Homeodomain-like"/>
    <property type="match status" value="1"/>
</dbReference>
<dbReference type="EnsemblPlants" id="KRH48204">
    <property type="protein sequence ID" value="KRH48204"/>
    <property type="gene ID" value="GLYMA_07G074500"/>
</dbReference>
<keyword evidence="11" id="KW-1185">Reference proteome</keyword>
<proteinExistence type="predicted"/>
<dbReference type="InterPro" id="IPR017930">
    <property type="entry name" value="Myb_dom"/>
</dbReference>
<protein>
    <submittedName>
        <fullName evidence="9 10">Uncharacterized protein</fullName>
    </submittedName>
</protein>
<evidence type="ECO:0000313" key="10">
    <source>
        <dbReference type="EnsemblPlants" id="KRH48204"/>
    </source>
</evidence>
<dbReference type="GO" id="GO:0006355">
    <property type="term" value="P:regulation of DNA-templated transcription"/>
    <property type="evidence" value="ECO:0007669"/>
    <property type="project" value="UniProtKB-ARBA"/>
</dbReference>
<sequence length="91" mass="10395">MSPAEVELPGSQINHSLPQKGMSSKSNRCKRWSQEHRLFLLGLEKHGSGDWKNISRIIETRTPLQVASHAQKYFLRQALGDKAKRRSINDI</sequence>
<keyword evidence="3" id="KW-0238">DNA-binding</keyword>
<dbReference type="Gramene" id="KRH48204">
    <property type="protein sequence ID" value="KRH48204"/>
    <property type="gene ID" value="GLYMA_07G074500"/>
</dbReference>
<evidence type="ECO:0000256" key="4">
    <source>
        <dbReference type="ARBA" id="ARBA00023163"/>
    </source>
</evidence>
<evidence type="ECO:0000256" key="6">
    <source>
        <dbReference type="SAM" id="MobiDB-lite"/>
    </source>
</evidence>
<dbReference type="Proteomes" id="UP000008827">
    <property type="component" value="Chromosome 7"/>
</dbReference>
<dbReference type="NCBIfam" id="TIGR01557">
    <property type="entry name" value="myb_SHAQKYF"/>
    <property type="match status" value="1"/>
</dbReference>
<evidence type="ECO:0000259" key="7">
    <source>
        <dbReference type="PROSITE" id="PS51293"/>
    </source>
</evidence>
<dbReference type="GO" id="GO:0003677">
    <property type="term" value="F:DNA binding"/>
    <property type="evidence" value="ECO:0007669"/>
    <property type="project" value="UniProtKB-KW"/>
</dbReference>
<dbReference type="SMR" id="A0A0R0J0N8"/>
<name>A0A0R0J0N8_SOYBN</name>
<feature type="domain" description="HTH myb-type" evidence="8">
    <location>
        <begin position="34"/>
        <end position="78"/>
    </location>
</feature>
<evidence type="ECO:0000256" key="3">
    <source>
        <dbReference type="ARBA" id="ARBA00023125"/>
    </source>
</evidence>
<dbReference type="InterPro" id="IPR009057">
    <property type="entry name" value="Homeodomain-like_sf"/>
</dbReference>
<evidence type="ECO:0000256" key="2">
    <source>
        <dbReference type="ARBA" id="ARBA00023015"/>
    </source>
</evidence>
<dbReference type="Gene3D" id="1.10.10.60">
    <property type="entry name" value="Homeodomain-like"/>
    <property type="match status" value="1"/>
</dbReference>
<feature type="region of interest" description="Disordered" evidence="6">
    <location>
        <begin position="1"/>
        <end position="27"/>
    </location>
</feature>
<dbReference type="InterPro" id="IPR006447">
    <property type="entry name" value="Myb_dom_plants"/>
</dbReference>
<evidence type="ECO:0000313" key="9">
    <source>
        <dbReference type="EMBL" id="KRH48204.1"/>
    </source>
</evidence>
<dbReference type="InterPro" id="IPR052245">
    <property type="entry name" value="Plant_Stress_Dev_TF"/>
</dbReference>
<evidence type="ECO:0000259" key="8">
    <source>
        <dbReference type="PROSITE" id="PS51294"/>
    </source>
</evidence>
<accession>A0A0R0J0N8</accession>
<dbReference type="PROSITE" id="PS51294">
    <property type="entry name" value="HTH_MYB"/>
    <property type="match status" value="1"/>
</dbReference>
<keyword evidence="4" id="KW-0804">Transcription</keyword>
<dbReference type="AlphaFoldDB" id="A0A0R0J0N8"/>
<evidence type="ECO:0000313" key="11">
    <source>
        <dbReference type="Proteomes" id="UP000008827"/>
    </source>
</evidence>
<keyword evidence="2" id="KW-0805">Transcription regulation</keyword>
<dbReference type="OMA" id="MHYQNGL"/>
<dbReference type="InterPro" id="IPR001005">
    <property type="entry name" value="SANT/Myb"/>
</dbReference>
<evidence type="ECO:0000256" key="1">
    <source>
        <dbReference type="ARBA" id="ARBA00004123"/>
    </source>
</evidence>
<reference evidence="10" key="2">
    <citation type="submission" date="2018-02" db="UniProtKB">
        <authorList>
            <consortium name="EnsemblPlants"/>
        </authorList>
    </citation>
    <scope>IDENTIFICATION</scope>
    <source>
        <strain evidence="10">Williams 82</strain>
    </source>
</reference>
<dbReference type="InParanoid" id="A0A0R0J0N8"/>